<dbReference type="AlphaFoldDB" id="H8KWE7"/>
<dbReference type="KEGG" id="scn:Solca_2917"/>
<dbReference type="InterPro" id="IPR036390">
    <property type="entry name" value="WH_DNA-bd_sf"/>
</dbReference>
<dbReference type="NCBIfam" id="TIGR00738">
    <property type="entry name" value="rrf2_super"/>
    <property type="match status" value="1"/>
</dbReference>
<protein>
    <submittedName>
        <fullName evidence="1">Rrf2 family protein, putative transcriptional regulator</fullName>
    </submittedName>
</protein>
<sequence length="160" mass="17906">MSFIISFLHLHYQNIHQLFSKACKYGVKAIIYIAVQSGKNTRSSLKDIAAHINSPEAFTAKVLQILVKCHVVESLKGPLGGFFLSNDTARLITLSHVVYAIDGTETFNSCGLGLKECSELKPCPMHHKFQSIRTEMKEMIEKTTIYELVLRVGEGEAFLM</sequence>
<dbReference type="Pfam" id="PF02082">
    <property type="entry name" value="Rrf2"/>
    <property type="match status" value="1"/>
</dbReference>
<dbReference type="GO" id="GO:0005829">
    <property type="term" value="C:cytosol"/>
    <property type="evidence" value="ECO:0007669"/>
    <property type="project" value="TreeGrafter"/>
</dbReference>
<evidence type="ECO:0000313" key="1">
    <source>
        <dbReference type="EMBL" id="AFD07939.1"/>
    </source>
</evidence>
<dbReference type="eggNOG" id="COG1959">
    <property type="taxonomic scope" value="Bacteria"/>
</dbReference>
<organism evidence="1 2">
    <name type="scientific">Solitalea canadensis (strain ATCC 29591 / DSM 3403 / JCM 21819 / LMG 8368 / NBRC 15130 / NCIMB 12057 / USAM 9D)</name>
    <name type="common">Flexibacter canadensis</name>
    <dbReference type="NCBI Taxonomy" id="929556"/>
    <lineage>
        <taxon>Bacteria</taxon>
        <taxon>Pseudomonadati</taxon>
        <taxon>Bacteroidota</taxon>
        <taxon>Sphingobacteriia</taxon>
        <taxon>Sphingobacteriales</taxon>
        <taxon>Sphingobacteriaceae</taxon>
        <taxon>Solitalea</taxon>
    </lineage>
</organism>
<dbReference type="GO" id="GO:0003700">
    <property type="term" value="F:DNA-binding transcription factor activity"/>
    <property type="evidence" value="ECO:0007669"/>
    <property type="project" value="TreeGrafter"/>
</dbReference>
<accession>H8KWE7</accession>
<dbReference type="InterPro" id="IPR036388">
    <property type="entry name" value="WH-like_DNA-bd_sf"/>
</dbReference>
<dbReference type="SUPFAM" id="SSF46785">
    <property type="entry name" value="Winged helix' DNA-binding domain"/>
    <property type="match status" value="1"/>
</dbReference>
<dbReference type="PANTHER" id="PTHR33221:SF13">
    <property type="entry name" value="TRANSCRIPTIONAL REGULATOR-RELATED"/>
    <property type="match status" value="1"/>
</dbReference>
<dbReference type="EMBL" id="CP003349">
    <property type="protein sequence ID" value="AFD07939.1"/>
    <property type="molecule type" value="Genomic_DNA"/>
</dbReference>
<dbReference type="InterPro" id="IPR000944">
    <property type="entry name" value="Tscrpt_reg_Rrf2"/>
</dbReference>
<gene>
    <name evidence="1" type="ordered locus">Solca_2917</name>
</gene>
<dbReference type="STRING" id="929556.Solca_2917"/>
<dbReference type="Proteomes" id="UP000007590">
    <property type="component" value="Chromosome"/>
</dbReference>
<keyword evidence="2" id="KW-1185">Reference proteome</keyword>
<reference evidence="1" key="1">
    <citation type="submission" date="2012-02" db="EMBL/GenBank/DDBJ databases">
        <title>The complete genome of Solitalea canadensis DSM 3403.</title>
        <authorList>
            <consortium name="US DOE Joint Genome Institute (JGI-PGF)"/>
            <person name="Lucas S."/>
            <person name="Copeland A."/>
            <person name="Lapidus A."/>
            <person name="Glavina del Rio T."/>
            <person name="Dalin E."/>
            <person name="Tice H."/>
            <person name="Bruce D."/>
            <person name="Goodwin L."/>
            <person name="Pitluck S."/>
            <person name="Peters L."/>
            <person name="Ovchinnikova G."/>
            <person name="Lu M."/>
            <person name="Kyrpides N."/>
            <person name="Mavromatis K."/>
            <person name="Ivanova N."/>
            <person name="Brettin T."/>
            <person name="Detter J.C."/>
            <person name="Han C."/>
            <person name="Larimer F."/>
            <person name="Land M."/>
            <person name="Hauser L."/>
            <person name="Markowitz V."/>
            <person name="Cheng J.-F."/>
            <person name="Hugenholtz P."/>
            <person name="Woyke T."/>
            <person name="Wu D."/>
            <person name="Spring S."/>
            <person name="Schroeder M."/>
            <person name="Kopitz M."/>
            <person name="Brambilla E."/>
            <person name="Klenk H.-P."/>
            <person name="Eisen J.A."/>
        </authorList>
    </citation>
    <scope>NUCLEOTIDE SEQUENCE</scope>
    <source>
        <strain evidence="1">DSM 3403</strain>
    </source>
</reference>
<dbReference type="PANTHER" id="PTHR33221">
    <property type="entry name" value="WINGED HELIX-TURN-HELIX TRANSCRIPTIONAL REGULATOR, RRF2 FAMILY"/>
    <property type="match status" value="1"/>
</dbReference>
<dbReference type="HOGENOM" id="CLU_107144_1_4_10"/>
<evidence type="ECO:0000313" key="2">
    <source>
        <dbReference type="Proteomes" id="UP000007590"/>
    </source>
</evidence>
<dbReference type="Gene3D" id="1.10.10.10">
    <property type="entry name" value="Winged helix-like DNA-binding domain superfamily/Winged helix DNA-binding domain"/>
    <property type="match status" value="1"/>
</dbReference>
<dbReference type="PROSITE" id="PS51197">
    <property type="entry name" value="HTH_RRF2_2"/>
    <property type="match status" value="1"/>
</dbReference>
<name>H8KWE7_SOLCM</name>
<proteinExistence type="predicted"/>